<dbReference type="Proteomes" id="UP000444721">
    <property type="component" value="Unassembled WGS sequence"/>
</dbReference>
<keyword evidence="1" id="KW-0175">Coiled coil</keyword>
<dbReference type="RefSeq" id="XP_044556803.1">
    <property type="nucleotide sequence ID" value="XM_044713779.1"/>
</dbReference>
<evidence type="ECO:0000313" key="4">
    <source>
        <dbReference type="Proteomes" id="UP000444721"/>
    </source>
</evidence>
<name>A0A6A5BDT4_NAEFO</name>
<dbReference type="EMBL" id="VFQX01000072">
    <property type="protein sequence ID" value="KAF0972088.1"/>
    <property type="molecule type" value="Genomic_DNA"/>
</dbReference>
<organism evidence="3 4">
    <name type="scientific">Naegleria fowleri</name>
    <name type="common">Brain eating amoeba</name>
    <dbReference type="NCBI Taxonomy" id="5763"/>
    <lineage>
        <taxon>Eukaryota</taxon>
        <taxon>Discoba</taxon>
        <taxon>Heterolobosea</taxon>
        <taxon>Tetramitia</taxon>
        <taxon>Eutetramitia</taxon>
        <taxon>Vahlkampfiidae</taxon>
        <taxon>Naegleria</taxon>
    </lineage>
</organism>
<dbReference type="Gene3D" id="1.10.287.1490">
    <property type="match status" value="1"/>
</dbReference>
<comment type="caution">
    <text evidence="3">The sequence shown here is derived from an EMBL/GenBank/DDBJ whole genome shotgun (WGS) entry which is preliminary data.</text>
</comment>
<accession>A0A6A5BDT4</accession>
<keyword evidence="4" id="KW-1185">Reference proteome</keyword>
<evidence type="ECO:0000313" key="3">
    <source>
        <dbReference type="EMBL" id="KAF0972088.1"/>
    </source>
</evidence>
<feature type="region of interest" description="Disordered" evidence="2">
    <location>
        <begin position="1"/>
        <end position="41"/>
    </location>
</feature>
<dbReference type="VEuPathDB" id="AmoebaDB:FDP41_009784"/>
<dbReference type="VEuPathDB" id="AmoebaDB:NF0098130"/>
<dbReference type="GeneID" id="68116999"/>
<dbReference type="AlphaFoldDB" id="A0A6A5BDT4"/>
<proteinExistence type="predicted"/>
<evidence type="ECO:0000256" key="2">
    <source>
        <dbReference type="SAM" id="MobiDB-lite"/>
    </source>
</evidence>
<feature type="compositionally biased region" description="Low complexity" evidence="2">
    <location>
        <begin position="1"/>
        <end position="20"/>
    </location>
</feature>
<protein>
    <submittedName>
        <fullName evidence="3">Uncharacterized protein</fullName>
    </submittedName>
</protein>
<dbReference type="SUPFAM" id="SSF57997">
    <property type="entry name" value="Tropomyosin"/>
    <property type="match status" value="1"/>
</dbReference>
<feature type="coiled-coil region" evidence="1">
    <location>
        <begin position="682"/>
        <end position="762"/>
    </location>
</feature>
<dbReference type="OMA" id="GSRKMNV"/>
<feature type="region of interest" description="Disordered" evidence="2">
    <location>
        <begin position="205"/>
        <end position="228"/>
    </location>
</feature>
<sequence length="839" mass="98534">MQQDETTSTSATQYQQQQPSIGSNASEKMERMATSSFSSPSVIRGDLNQLLEMIHEKDARIKELERDLNDSNKLASEVQFRLLETKRIIEERERSVNSNVPEELKSVVMNLNKRIETEILEKEVLQKEANHYKSSLKMYKKENKDLKDMIQDLTKKNASLAEDLVKIQRDHDTRTELIENKNKEEEESNTSLIKKYERLKMKSREMSSSLEQYKKQSEQTSSELEQTKQKCTELQNQVAFLQGQLSQELKRREDHVEEKKRLLTEINNFKKMADESQKTLNNLKQEQFNTQRLLTHTAEQRKKLDTLENENRKLPEYEEKLKTFKAQIDKLQQQKSELSDQLTEARNYIDTLQSERAQTNAATQKILAANEEEINYLKTQLKKRQDEIEHFQELTKELEAEMSRRKVENNELVSKYFTLKEEHETTVAQINEYHQGVAALKVQLTHFAKIQAQFNALKEENESLRTVNAKYMERFAETENELLEKNEQIRTASKQLMEKKKENKREKMTYNQELREALERNKELQTKLTSAENAIEDFREKLKTFVKQLNDTQKLNKQDKDMLKEQLDKNAQLNEEIKKLNVTVSNLKRNLKQKEDELSIKNNAIESLRQEKEIETKKASEYMSKAKDTGDLEERYKRLVQSNARKDQLCKEQKTKLTLTEEENKKMIAVVCTLKQKSKELIQEMQRIETEGKNRIAELEQAIQDLRAENEKKDDNISQLKKELKEVTKGSQNELSSKDTLISNLEKEIKSIREQKDHEIMLLIQRIEQQKQAIMDYIEKEKSKDVLTPATVNNNSVATTTENSCDRSCPLPFLSASEYEDIMSTLRKPSLHLLKQQIL</sequence>
<dbReference type="VEuPathDB" id="AmoebaDB:NfTy_088070"/>
<feature type="coiled-coil region" evidence="1">
    <location>
        <begin position="47"/>
        <end position="81"/>
    </location>
</feature>
<evidence type="ECO:0000256" key="1">
    <source>
        <dbReference type="SAM" id="Coils"/>
    </source>
</evidence>
<gene>
    <name evidence="3" type="ORF">FDP41_009784</name>
</gene>
<reference evidence="3 4" key="1">
    <citation type="journal article" date="2019" name="Sci. Rep.">
        <title>Nanopore sequencing improves the draft genome of the human pathogenic amoeba Naegleria fowleri.</title>
        <authorList>
            <person name="Liechti N."/>
            <person name="Schurch N."/>
            <person name="Bruggmann R."/>
            <person name="Wittwer M."/>
        </authorList>
    </citation>
    <scope>NUCLEOTIDE SEQUENCE [LARGE SCALE GENOMIC DNA]</scope>
    <source>
        <strain evidence="3 4">ATCC 30894</strain>
    </source>
</reference>
<dbReference type="OrthoDB" id="10005859at2759"/>
<feature type="coiled-coil region" evidence="1">
    <location>
        <begin position="447"/>
        <end position="625"/>
    </location>
</feature>